<dbReference type="InterPro" id="IPR041286">
    <property type="entry name" value="MBG_2"/>
</dbReference>
<dbReference type="Pfam" id="PF13927">
    <property type="entry name" value="Ig_3"/>
    <property type="match status" value="1"/>
</dbReference>
<dbReference type="STRING" id="320771.Cflav_PD6077"/>
<evidence type="ECO:0000256" key="2">
    <source>
        <dbReference type="ARBA" id="ARBA00022737"/>
    </source>
</evidence>
<dbReference type="EMBL" id="ABOX02000001">
    <property type="protein sequence ID" value="EEF63442.1"/>
    <property type="molecule type" value="Genomic_DNA"/>
</dbReference>
<dbReference type="SUPFAM" id="SSF51126">
    <property type="entry name" value="Pectin lyase-like"/>
    <property type="match status" value="1"/>
</dbReference>
<dbReference type="InterPro" id="IPR041690">
    <property type="entry name" value="Cadherin_5"/>
</dbReference>
<comment type="caution">
    <text evidence="5">The sequence shown here is derived from an EMBL/GenBank/DDBJ whole genome shotgun (WGS) entry which is preliminary data.</text>
</comment>
<dbReference type="Pfam" id="PF18676">
    <property type="entry name" value="MBG_2"/>
    <property type="match status" value="1"/>
</dbReference>
<keyword evidence="3" id="KW-1015">Disulfide bond</keyword>
<dbReference type="Gene3D" id="3.30.160.710">
    <property type="match status" value="1"/>
</dbReference>
<proteinExistence type="predicted"/>
<dbReference type="Pfam" id="PF16640">
    <property type="entry name" value="Big_3_5"/>
    <property type="match status" value="1"/>
</dbReference>
<protein>
    <submittedName>
        <fullName evidence="5">Autotransporter-associated beta strand repeat protein</fullName>
    </submittedName>
</protein>
<gene>
    <name evidence="5" type="ORF">Cflav_PD6077</name>
</gene>
<evidence type="ECO:0000313" key="5">
    <source>
        <dbReference type="EMBL" id="EEF63442.1"/>
    </source>
</evidence>
<dbReference type="InterPro" id="IPR007110">
    <property type="entry name" value="Ig-like_dom"/>
</dbReference>
<dbReference type="GO" id="GO:0016020">
    <property type="term" value="C:membrane"/>
    <property type="evidence" value="ECO:0007669"/>
    <property type="project" value="UniProtKB-SubCell"/>
</dbReference>
<dbReference type="GO" id="GO:0098609">
    <property type="term" value="P:cell-cell adhesion"/>
    <property type="evidence" value="ECO:0007669"/>
    <property type="project" value="TreeGrafter"/>
</dbReference>
<organism evidence="5 6">
    <name type="scientific">Pedosphaera parvula (strain Ellin514)</name>
    <dbReference type="NCBI Taxonomy" id="320771"/>
    <lineage>
        <taxon>Bacteria</taxon>
        <taxon>Pseudomonadati</taxon>
        <taxon>Verrucomicrobiota</taxon>
        <taxon>Pedosphaerae</taxon>
        <taxon>Pedosphaerales</taxon>
        <taxon>Pedosphaeraceae</taxon>
        <taxon>Pedosphaera</taxon>
    </lineage>
</organism>
<dbReference type="InterPro" id="IPR013783">
    <property type="entry name" value="Ig-like_fold"/>
</dbReference>
<dbReference type="AlphaFoldDB" id="B9XAA1"/>
<dbReference type="PROSITE" id="PS50835">
    <property type="entry name" value="IG_LIKE"/>
    <property type="match status" value="1"/>
</dbReference>
<reference evidence="5 6" key="1">
    <citation type="journal article" date="2011" name="J. Bacteriol.">
        <title>Genome sequence of 'Pedosphaera parvula' Ellin514, an aerobic Verrucomicrobial isolate from pasture soil.</title>
        <authorList>
            <person name="Kant R."/>
            <person name="van Passel M.W."/>
            <person name="Sangwan P."/>
            <person name="Palva A."/>
            <person name="Lucas S."/>
            <person name="Copeland A."/>
            <person name="Lapidus A."/>
            <person name="Glavina Del Rio T."/>
            <person name="Dalin E."/>
            <person name="Tice H."/>
            <person name="Bruce D."/>
            <person name="Goodwin L."/>
            <person name="Pitluck S."/>
            <person name="Chertkov O."/>
            <person name="Larimer F.W."/>
            <person name="Land M.L."/>
            <person name="Hauser L."/>
            <person name="Brettin T.S."/>
            <person name="Detter J.C."/>
            <person name="Han S."/>
            <person name="de Vos W.M."/>
            <person name="Janssen P.H."/>
            <person name="Smidt H."/>
        </authorList>
    </citation>
    <scope>NUCLEOTIDE SEQUENCE [LARGE SCALE GENOMIC DNA]</scope>
    <source>
        <strain evidence="5 6">Ellin514</strain>
    </source>
</reference>
<keyword evidence="6" id="KW-1185">Reference proteome</keyword>
<dbReference type="Gene3D" id="2.60.40.10">
    <property type="entry name" value="Immunoglobulins"/>
    <property type="match status" value="1"/>
</dbReference>
<accession>B9XAA1</accession>
<evidence type="ECO:0000259" key="4">
    <source>
        <dbReference type="PROSITE" id="PS50835"/>
    </source>
</evidence>
<dbReference type="CDD" id="cd00096">
    <property type="entry name" value="Ig"/>
    <property type="match status" value="1"/>
</dbReference>
<dbReference type="InterPro" id="IPR011050">
    <property type="entry name" value="Pectin_lyase_fold/virulence"/>
</dbReference>
<keyword evidence="2" id="KW-0677">Repeat</keyword>
<dbReference type="InterPro" id="IPR013425">
    <property type="entry name" value="Autotrns_rpt"/>
</dbReference>
<evidence type="ECO:0000256" key="1">
    <source>
        <dbReference type="ARBA" id="ARBA00022729"/>
    </source>
</evidence>
<dbReference type="Proteomes" id="UP000003688">
    <property type="component" value="Unassembled WGS sequence"/>
</dbReference>
<dbReference type="InterPro" id="IPR036179">
    <property type="entry name" value="Ig-like_dom_sf"/>
</dbReference>
<name>B9XAA1_PEDPL</name>
<feature type="domain" description="Ig-like" evidence="4">
    <location>
        <begin position="646"/>
        <end position="726"/>
    </location>
</feature>
<evidence type="ECO:0000313" key="6">
    <source>
        <dbReference type="Proteomes" id="UP000003688"/>
    </source>
</evidence>
<sequence>MSGYVSSISVGAGGTGYTTAPTVAFSGGGGSGATATATVASGVVTAVTITALGTGYTSAPTISFTGVGSGATATATVVAGPFNETVGGVVLSGGTISGGTLTVNSPNTFAISGGTISGAILAGSGGLTKSGTSTVALNSANAYTGKSTISGGTITINTATADACFGTPPASVVADQLTLDGGTIALGSSANASLNTNRGITLGSGGGTFSLTSKDLTVPGNIVGVGGLAKSGANALTLSGANTFAGNFTIIGGSINFNGNDVAGHGNIIVGPTTSAVTLRSSGTSPFTSTVTNNITINGGGTSDIDTFASSGNTLIYNGRISGSGVLLRGKGGGAGSVILLGNNSAFSGGLILNQGSLSLGHQNAAGTSALTILPLAGTVTPTLLANTALTGGNAITNAINIASTNRTFAFGGTNDLELSGPINLASTAGSTTPTISVANTGATILSGAISGPSGIGFTEGGAGNLTISGVANTYDGATVVNGNLRVNGSITSSSSVTINGGGVLSGNGAVPSVALNSGGTISPGSTIGALTTGSETWAGGGHYTFQVSDAAGVAGVGYDTLAINGTLSINSTSANTFSIDISGVALANFDNALNYVWTIASATSVSGFSPDNFALNVSGFGSLGNGVFVIAQSGNSIVLKFLQKPSVTSNPASHIATYGEGISFSVVAAGDPVLTYQWRKNGSAISGATSASLSLTGVHLGDAGNYDVVVSNEAGSATSAAALLAVNRASLTVAADNQTHVYGATNPVLTATFSGFVNGETLATSDITGSAALNTTADTSSTVADGPYTITIAQGTLASSNYNFSFTSGTLTVTPAGSSILLSSSTNTIAPGSNLTFTATVAAVAPSLGLPTGSVQFLANGTNIDALVALTNGIASVDTMLMTHGTNIVSAEYAGDANYSGATNSIVQIVNLSPQAGVASFARAPDISFKIKISDLLTNASDVDGDALALASISATSTNGAAISTNAIYVFYEAPATNGNVTDSFSYTVVDTFGATNSGIVTVTIVDDNGPSVNITGLTKLADGNQEIDFAGIPGRSYLIQSTSDLTPPITWTILGTNSAGTNGLFNYIDLDATNHSARYYRTAKP</sequence>
<keyword evidence="1" id="KW-0732">Signal</keyword>
<dbReference type="NCBIfam" id="TIGR02601">
    <property type="entry name" value="autotrns_rpt"/>
    <property type="match status" value="3"/>
</dbReference>
<dbReference type="Pfam" id="PF12951">
    <property type="entry name" value="PATR"/>
    <property type="match status" value="4"/>
</dbReference>
<evidence type="ECO:0000256" key="3">
    <source>
        <dbReference type="ARBA" id="ARBA00023157"/>
    </source>
</evidence>
<dbReference type="Pfam" id="PF17892">
    <property type="entry name" value="Cadherin_5"/>
    <property type="match status" value="1"/>
</dbReference>
<dbReference type="InterPro" id="IPR000336">
    <property type="entry name" value="Flavivir/Alphavir_Ig-like_sf"/>
</dbReference>
<dbReference type="PANTHER" id="PTHR44170">
    <property type="entry name" value="PROTEIN SIDEKICK"/>
    <property type="match status" value="1"/>
</dbReference>
<dbReference type="Gene3D" id="2.60.40.350">
    <property type="match status" value="1"/>
</dbReference>
<dbReference type="PANTHER" id="PTHR44170:SF6">
    <property type="entry name" value="CONTACTIN"/>
    <property type="match status" value="1"/>
</dbReference>
<dbReference type="InterPro" id="IPR032109">
    <property type="entry name" value="Big_3_5"/>
</dbReference>
<dbReference type="SUPFAM" id="SSF48726">
    <property type="entry name" value="Immunoglobulin"/>
    <property type="match status" value="1"/>
</dbReference>